<dbReference type="Proteomes" id="UP000065495">
    <property type="component" value="Chromosome 7"/>
</dbReference>
<feature type="region of interest" description="Disordered" evidence="1">
    <location>
        <begin position="1"/>
        <end position="21"/>
    </location>
</feature>
<evidence type="ECO:0000256" key="1">
    <source>
        <dbReference type="SAM" id="MobiDB-lite"/>
    </source>
</evidence>
<evidence type="ECO:0000313" key="3">
    <source>
        <dbReference type="EMBL" id="BAO41852.1"/>
    </source>
</evidence>
<protein>
    <recommendedName>
        <fullName evidence="5">DUP super family</fullName>
    </recommendedName>
</protein>
<organism evidence="3 4">
    <name type="scientific">Kluyveromyces marxianus (strain DMKU3-1042 / BCC 29191 / NBRC 104275)</name>
    <name type="common">Yeast</name>
    <name type="synonym">Candida kefyr</name>
    <dbReference type="NCBI Taxonomy" id="1003335"/>
    <lineage>
        <taxon>Eukaryota</taxon>
        <taxon>Fungi</taxon>
        <taxon>Dikarya</taxon>
        <taxon>Ascomycota</taxon>
        <taxon>Saccharomycotina</taxon>
        <taxon>Saccharomycetes</taxon>
        <taxon>Saccharomycetales</taxon>
        <taxon>Saccharomycetaceae</taxon>
        <taxon>Kluyveromyces</taxon>
    </lineage>
</organism>
<reference evidence="3 4" key="1">
    <citation type="journal article" date="2015" name="Biotechnol. Biofuels">
        <title>Genetic basis of the highly efficient yeast Kluyveromyces marxianus: complete genome sequence and transcriptome analyses.</title>
        <authorList>
            <person name="Lertwattanasakul N."/>
            <person name="Kosaka T."/>
            <person name="Hosoyama A."/>
            <person name="Suzuki Y."/>
            <person name="Rodrussamee N."/>
            <person name="Matsutani M."/>
            <person name="Murata M."/>
            <person name="Fujimoto N."/>
            <person name="Suprayogi"/>
            <person name="Tsuchikane K."/>
            <person name="Limtong S."/>
            <person name="Fujita N."/>
            <person name="Yamada M."/>
        </authorList>
    </citation>
    <scope>NUCLEOTIDE SEQUENCE [LARGE SCALE GENOMIC DNA]</scope>
    <source>
        <strain evidence="4">DMKU3-1042 / BCC 29191 / NBRC 104275</strain>
    </source>
</reference>
<dbReference type="RefSeq" id="XP_022677625.1">
    <property type="nucleotide sequence ID" value="XM_022821244.1"/>
</dbReference>
<accession>W0TDZ8</accession>
<dbReference type="EMBL" id="AP012219">
    <property type="protein sequence ID" value="BAO41852.1"/>
    <property type="molecule type" value="Genomic_DNA"/>
</dbReference>
<evidence type="ECO:0000256" key="2">
    <source>
        <dbReference type="SAM" id="Phobius"/>
    </source>
</evidence>
<evidence type="ECO:0000313" key="4">
    <source>
        <dbReference type="Proteomes" id="UP000065495"/>
    </source>
</evidence>
<feature type="transmembrane region" description="Helical" evidence="2">
    <location>
        <begin position="45"/>
        <end position="67"/>
    </location>
</feature>
<dbReference type="InterPro" id="IPR001142">
    <property type="entry name" value="DUP/COS"/>
</dbReference>
<dbReference type="AlphaFoldDB" id="W0TDZ8"/>
<keyword evidence="2" id="KW-1133">Transmembrane helix</keyword>
<name>W0TDZ8_KLUMD</name>
<gene>
    <name evidence="3" type="ORF">KLMA_70004</name>
</gene>
<dbReference type="KEGG" id="kmx:KLMA_70004"/>
<proteinExistence type="predicted"/>
<keyword evidence="2" id="KW-0472">Membrane</keyword>
<dbReference type="Pfam" id="PF00674">
    <property type="entry name" value="DUP"/>
    <property type="match status" value="1"/>
</dbReference>
<dbReference type="GeneID" id="34717769"/>
<sequence length="183" mass="20953">MITPDSPHQMLMKGESDNPRKLTCSKLGKDLGRGRISHAIAEHPWTAPCLIGLIVIITILSGAILYYTQYNPSDNRLVMYLILIIVCTPVLLRLLAFMFDPISIRLISETDDALFFLKLIIKGHSWEEIGEIMNSYLFERGIWPTDSYFYDGQQCYDLFDLYSQKCTDPAILAFIQQTKKKLP</sequence>
<dbReference type="OrthoDB" id="4038835at2759"/>
<evidence type="ECO:0008006" key="5">
    <source>
        <dbReference type="Google" id="ProtNLM"/>
    </source>
</evidence>
<dbReference type="VEuPathDB" id="FungiDB:KLMA_70004"/>
<feature type="transmembrane region" description="Helical" evidence="2">
    <location>
        <begin position="79"/>
        <end position="99"/>
    </location>
</feature>
<keyword evidence="2" id="KW-0812">Transmembrane</keyword>